<dbReference type="RefSeq" id="WP_127906046.1">
    <property type="nucleotide sequence ID" value="NZ_RQXX01000002.1"/>
</dbReference>
<evidence type="ECO:0000256" key="1">
    <source>
        <dbReference type="SAM" id="SignalP"/>
    </source>
</evidence>
<keyword evidence="1" id="KW-0732">Signal</keyword>
<protein>
    <recommendedName>
        <fullName evidence="4">Oxidoreductase molybdopterin-binding domain-containing protein</fullName>
    </recommendedName>
</protein>
<name>A0A438AJ69_9RHOB</name>
<dbReference type="AlphaFoldDB" id="A0A438AJ69"/>
<dbReference type="Gene3D" id="3.90.420.10">
    <property type="entry name" value="Oxidoreductase, molybdopterin-binding domain"/>
    <property type="match status" value="1"/>
</dbReference>
<dbReference type="OrthoDB" id="9798763at2"/>
<organism evidence="2 3">
    <name type="scientific">Mesobaculum littorinae</name>
    <dbReference type="NCBI Taxonomy" id="2486419"/>
    <lineage>
        <taxon>Bacteria</taxon>
        <taxon>Pseudomonadati</taxon>
        <taxon>Pseudomonadota</taxon>
        <taxon>Alphaproteobacteria</taxon>
        <taxon>Rhodobacterales</taxon>
        <taxon>Roseobacteraceae</taxon>
        <taxon>Mesobaculum</taxon>
    </lineage>
</organism>
<evidence type="ECO:0000313" key="3">
    <source>
        <dbReference type="Proteomes" id="UP000285908"/>
    </source>
</evidence>
<dbReference type="InterPro" id="IPR036374">
    <property type="entry name" value="OxRdtase_Mopterin-bd_sf"/>
</dbReference>
<comment type="caution">
    <text evidence="2">The sequence shown here is derived from an EMBL/GenBank/DDBJ whole genome shotgun (WGS) entry which is preliminary data.</text>
</comment>
<dbReference type="Proteomes" id="UP000285908">
    <property type="component" value="Unassembled WGS sequence"/>
</dbReference>
<sequence length="190" mass="19687">MRTLPTLARPIATSVAITLAALLGAPAMAQDAPGRTIVTVQGDTGDLPAAHPEAATLYSGFGIDPEGDIAFTDAELETLGMVEVESNLPGTSDMVTYSGPLLTDVLTAAGAEGQPAMPMALDGYQVEIAWQDMVDHGPILATRADGAPLPIGGNGPTMVVFPVLEDSETYAMMQPLQVWAVFYIGTEAAE</sequence>
<feature type="chain" id="PRO_5019094380" description="Oxidoreductase molybdopterin-binding domain-containing protein" evidence="1">
    <location>
        <begin position="30"/>
        <end position="190"/>
    </location>
</feature>
<accession>A0A438AJ69</accession>
<dbReference type="SUPFAM" id="SSF56524">
    <property type="entry name" value="Oxidoreductase molybdopterin-binding domain"/>
    <property type="match status" value="1"/>
</dbReference>
<evidence type="ECO:0000313" key="2">
    <source>
        <dbReference type="EMBL" id="RVV98813.1"/>
    </source>
</evidence>
<reference evidence="2 3" key="1">
    <citation type="submission" date="2018-11" db="EMBL/GenBank/DDBJ databases">
        <title>Mesobaculum littorinae gen. nov., sp. nov., isolated from Littorina scabra that represents a novel genus of the order Rhodobacteraceae.</title>
        <authorList>
            <person name="Li F."/>
        </authorList>
    </citation>
    <scope>NUCLEOTIDE SEQUENCE [LARGE SCALE GENOMIC DNA]</scope>
    <source>
        <strain evidence="2 3">M0103</strain>
    </source>
</reference>
<proteinExistence type="predicted"/>
<evidence type="ECO:0008006" key="4">
    <source>
        <dbReference type="Google" id="ProtNLM"/>
    </source>
</evidence>
<feature type="signal peptide" evidence="1">
    <location>
        <begin position="1"/>
        <end position="29"/>
    </location>
</feature>
<dbReference type="EMBL" id="RQXX01000002">
    <property type="protein sequence ID" value="RVV98813.1"/>
    <property type="molecule type" value="Genomic_DNA"/>
</dbReference>
<gene>
    <name evidence="2" type="ORF">EKE94_07905</name>
</gene>
<keyword evidence="3" id="KW-1185">Reference proteome</keyword>